<organism evidence="2 3">
    <name type="scientific">Knoellia koreensis</name>
    <dbReference type="NCBI Taxonomy" id="2730921"/>
    <lineage>
        <taxon>Bacteria</taxon>
        <taxon>Bacillati</taxon>
        <taxon>Actinomycetota</taxon>
        <taxon>Actinomycetes</taxon>
        <taxon>Micrococcales</taxon>
        <taxon>Intrasporangiaceae</taxon>
        <taxon>Knoellia</taxon>
    </lineage>
</organism>
<evidence type="ECO:0000256" key="1">
    <source>
        <dbReference type="SAM" id="MobiDB-lite"/>
    </source>
</evidence>
<accession>A0A849H4M8</accession>
<gene>
    <name evidence="2" type="ORF">HJG52_01825</name>
</gene>
<protein>
    <submittedName>
        <fullName evidence="2">Uncharacterized protein</fullName>
    </submittedName>
</protein>
<dbReference type="AlphaFoldDB" id="A0A849H4M8"/>
<dbReference type="EMBL" id="JABEPQ010000001">
    <property type="protein sequence ID" value="NNM44740.1"/>
    <property type="molecule type" value="Genomic_DNA"/>
</dbReference>
<sequence length="216" mass="23011">MTVRFTATRPKVDGASTVQRVTTSVRAACAGAVGATRLQELANAAASERFDTWRSNNEESQATGASAPGEFTQRATVPVNVPGLTVIRFQDRTSLGGAVSDSSVRAVVLDNTTGEEITLDGMLAEMQRDGGPRWYFERELRRAVPSSGNPYASPELAQGLTREDISAWPTQKGLAVAVDQRRVFVGAAGIVTFTVPWSVLVGPGADMSFIPDAWGH</sequence>
<name>A0A849H4M8_9MICO</name>
<keyword evidence="3" id="KW-1185">Reference proteome</keyword>
<evidence type="ECO:0000313" key="2">
    <source>
        <dbReference type="EMBL" id="NNM44740.1"/>
    </source>
</evidence>
<proteinExistence type="predicted"/>
<evidence type="ECO:0000313" key="3">
    <source>
        <dbReference type="Proteomes" id="UP000588586"/>
    </source>
</evidence>
<dbReference type="Proteomes" id="UP000588586">
    <property type="component" value="Unassembled WGS sequence"/>
</dbReference>
<feature type="compositionally biased region" description="Polar residues" evidence="1">
    <location>
        <begin position="53"/>
        <end position="64"/>
    </location>
</feature>
<reference evidence="2 3" key="1">
    <citation type="submission" date="2020-04" db="EMBL/GenBank/DDBJ databases">
        <title>Knoellia sp. isolate from air conditioner.</title>
        <authorList>
            <person name="Chea S."/>
            <person name="Kim D.-U."/>
        </authorList>
    </citation>
    <scope>NUCLEOTIDE SEQUENCE [LARGE SCALE GENOMIC DNA]</scope>
    <source>
        <strain evidence="2 3">DB2414S</strain>
    </source>
</reference>
<dbReference type="RefSeq" id="WP_171241862.1">
    <property type="nucleotide sequence ID" value="NZ_JABEPQ010000001.1"/>
</dbReference>
<comment type="caution">
    <text evidence="2">The sequence shown here is derived from an EMBL/GenBank/DDBJ whole genome shotgun (WGS) entry which is preliminary data.</text>
</comment>
<feature type="region of interest" description="Disordered" evidence="1">
    <location>
        <begin position="50"/>
        <end position="74"/>
    </location>
</feature>